<evidence type="ECO:0000256" key="1">
    <source>
        <dbReference type="SAM" id="MobiDB-lite"/>
    </source>
</evidence>
<dbReference type="InterPro" id="IPR046896">
    <property type="entry name" value="Cup1-like_N"/>
</dbReference>
<gene>
    <name evidence="3" type="ORF">B0T22DRAFT_163544</name>
</gene>
<comment type="caution">
    <text evidence="3">The sequence shown here is derived from an EMBL/GenBank/DDBJ whole genome shotgun (WGS) entry which is preliminary data.</text>
</comment>
<dbReference type="Pfam" id="PF20263">
    <property type="entry name" value="LYRM2-like"/>
    <property type="match status" value="1"/>
</dbReference>
<feature type="compositionally biased region" description="Basic residues" evidence="1">
    <location>
        <begin position="342"/>
        <end position="359"/>
    </location>
</feature>
<sequence length="359" mass="41274">MSHPLQLPHPKTTLHLFRHLLRESSYLPPIARSFIDGRITARFRSHARDDFTTIGPKVREAHRGLRNLRAANAGDMERMRRVLYWSFGRLGRRRRELLGEFVRLEHPNPPPNDRRADFLDTWDVKKVTAFVRSQAATPILNSAKTPLTIHQVNVENSLPTENAWGRPLAAKLRRSKLRKAWKLAIDKVIPPLPGREWTLLRDLANGTAPRKLWAVPKRRPVCRALTDDDLPAWNWQTYATQPVAKVDVQANRRNKLLSGIVDEHSPVDPPALNCHRYTPRFWRRMYHNIYQMSAKMEPSRKGVGWDITWGAQLFEVPPAPAASMDFFQGARADGTLLSKPARPVRIKQGKKPKEKKVLT</sequence>
<evidence type="ECO:0000313" key="4">
    <source>
        <dbReference type="Proteomes" id="UP001270362"/>
    </source>
</evidence>
<reference evidence="3" key="1">
    <citation type="journal article" date="2023" name="Mol. Phylogenet. Evol.">
        <title>Genome-scale phylogeny and comparative genomics of the fungal order Sordariales.</title>
        <authorList>
            <person name="Hensen N."/>
            <person name="Bonometti L."/>
            <person name="Westerberg I."/>
            <person name="Brannstrom I.O."/>
            <person name="Guillou S."/>
            <person name="Cros-Aarteil S."/>
            <person name="Calhoun S."/>
            <person name="Haridas S."/>
            <person name="Kuo A."/>
            <person name="Mondo S."/>
            <person name="Pangilinan J."/>
            <person name="Riley R."/>
            <person name="LaButti K."/>
            <person name="Andreopoulos B."/>
            <person name="Lipzen A."/>
            <person name="Chen C."/>
            <person name="Yan M."/>
            <person name="Daum C."/>
            <person name="Ng V."/>
            <person name="Clum A."/>
            <person name="Steindorff A."/>
            <person name="Ohm R.A."/>
            <person name="Martin F."/>
            <person name="Silar P."/>
            <person name="Natvig D.O."/>
            <person name="Lalanne C."/>
            <person name="Gautier V."/>
            <person name="Ament-Velasquez S.L."/>
            <person name="Kruys A."/>
            <person name="Hutchinson M.I."/>
            <person name="Powell A.J."/>
            <person name="Barry K."/>
            <person name="Miller A.N."/>
            <person name="Grigoriev I.V."/>
            <person name="Debuchy R."/>
            <person name="Gladieux P."/>
            <person name="Hiltunen Thoren M."/>
            <person name="Johannesson H."/>
        </authorList>
    </citation>
    <scope>NUCLEOTIDE SEQUENCE</scope>
    <source>
        <strain evidence="3">CBS 314.62</strain>
    </source>
</reference>
<accession>A0AAE0XA47</accession>
<dbReference type="CDD" id="cd20273">
    <property type="entry name" value="Complex1_LYR_unchar"/>
    <property type="match status" value="1"/>
</dbReference>
<evidence type="ECO:0000259" key="2">
    <source>
        <dbReference type="Pfam" id="PF20263"/>
    </source>
</evidence>
<keyword evidence="4" id="KW-1185">Reference proteome</keyword>
<name>A0AAE0XA47_9PEZI</name>
<feature type="region of interest" description="Disordered" evidence="1">
    <location>
        <begin position="338"/>
        <end position="359"/>
    </location>
</feature>
<organism evidence="3 4">
    <name type="scientific">Podospora appendiculata</name>
    <dbReference type="NCBI Taxonomy" id="314037"/>
    <lineage>
        <taxon>Eukaryota</taxon>
        <taxon>Fungi</taxon>
        <taxon>Dikarya</taxon>
        <taxon>Ascomycota</taxon>
        <taxon>Pezizomycotina</taxon>
        <taxon>Sordariomycetes</taxon>
        <taxon>Sordariomycetidae</taxon>
        <taxon>Sordariales</taxon>
        <taxon>Podosporaceae</taxon>
        <taxon>Podospora</taxon>
    </lineage>
</organism>
<reference evidence="3" key="2">
    <citation type="submission" date="2023-06" db="EMBL/GenBank/DDBJ databases">
        <authorList>
            <consortium name="Lawrence Berkeley National Laboratory"/>
            <person name="Haridas S."/>
            <person name="Hensen N."/>
            <person name="Bonometti L."/>
            <person name="Westerberg I."/>
            <person name="Brannstrom I.O."/>
            <person name="Guillou S."/>
            <person name="Cros-Aarteil S."/>
            <person name="Calhoun S."/>
            <person name="Kuo A."/>
            <person name="Mondo S."/>
            <person name="Pangilinan J."/>
            <person name="Riley R."/>
            <person name="Labutti K."/>
            <person name="Andreopoulos B."/>
            <person name="Lipzen A."/>
            <person name="Chen C."/>
            <person name="Yanf M."/>
            <person name="Daum C."/>
            <person name="Ng V."/>
            <person name="Clum A."/>
            <person name="Steindorff A."/>
            <person name="Ohm R."/>
            <person name="Martin F."/>
            <person name="Silar P."/>
            <person name="Natvig D."/>
            <person name="Lalanne C."/>
            <person name="Gautier V."/>
            <person name="Ament-Velasquez S.L."/>
            <person name="Kruys A."/>
            <person name="Hutchinson M.I."/>
            <person name="Powell A.J."/>
            <person name="Barry K."/>
            <person name="Miller A.N."/>
            <person name="Grigoriev I.V."/>
            <person name="Debuchy R."/>
            <person name="Gladieux P."/>
            <person name="Thoren M.H."/>
            <person name="Johannesson H."/>
        </authorList>
    </citation>
    <scope>NUCLEOTIDE SEQUENCE</scope>
    <source>
        <strain evidence="3">CBS 314.62</strain>
    </source>
</reference>
<evidence type="ECO:0000313" key="3">
    <source>
        <dbReference type="EMBL" id="KAK3688914.1"/>
    </source>
</evidence>
<dbReference type="Proteomes" id="UP001270362">
    <property type="component" value="Unassembled WGS sequence"/>
</dbReference>
<proteinExistence type="predicted"/>
<dbReference type="AlphaFoldDB" id="A0AAE0XA47"/>
<dbReference type="EMBL" id="JAULSO010000002">
    <property type="protein sequence ID" value="KAK3688914.1"/>
    <property type="molecule type" value="Genomic_DNA"/>
</dbReference>
<protein>
    <recommendedName>
        <fullName evidence="2">LYR motif-containing protein Cup1-like N-terminal domain-containing protein</fullName>
    </recommendedName>
</protein>
<feature type="domain" description="LYR motif-containing protein Cup1-like N-terminal" evidence="2">
    <location>
        <begin position="16"/>
        <end position="98"/>
    </location>
</feature>